<dbReference type="EMBL" id="HBGD01004795">
    <property type="protein sequence ID" value="CAD9080752.1"/>
    <property type="molecule type" value="Transcribed_RNA"/>
</dbReference>
<feature type="region of interest" description="Disordered" evidence="1">
    <location>
        <begin position="338"/>
        <end position="357"/>
    </location>
</feature>
<dbReference type="AlphaFoldDB" id="A0A7S1PGM8"/>
<proteinExistence type="predicted"/>
<accession>A0A7S1PGM8</accession>
<protein>
    <submittedName>
        <fullName evidence="2">Uncharacterized protein</fullName>
    </submittedName>
</protein>
<evidence type="ECO:0000313" key="2">
    <source>
        <dbReference type="EMBL" id="CAD9080752.1"/>
    </source>
</evidence>
<evidence type="ECO:0000256" key="1">
    <source>
        <dbReference type="SAM" id="MobiDB-lite"/>
    </source>
</evidence>
<feature type="region of interest" description="Disordered" evidence="1">
    <location>
        <begin position="425"/>
        <end position="447"/>
    </location>
</feature>
<sequence length="462" mass="53848">MFRASPLVNKMQRSRRNAAFRNVAALHSQKRTLKVNVDHFFPGDMVPPTMAKFRNDMSELSKSSLYKYEIRGRRNNETVESLWASIEESYKETAPYKLTDEHVKFIHDYFGYPLEEIEMAHDLDAYKRIMLTEDGGFEHVPNWEKWKEHIGSGSSAMTEAITHMQEQWNAALKRYQGRATQAEVDQAEKNLHELDLSTFEGKIPKRTLDDIKKMYFMVVEKFAPDFDPNEMNRLGLVEMRRAYNEAADELGVMKKAYVTIPTERIVHYGPMFMTDEEGNYVWDYQSLAFVDRFFPEVRDLVLAEMAVENYRLEYPVEQKKYAITYEEIVQKVHKHTMDVRRQETDTKSNVATGGNKRQIELARQLQNVTDLLDEATQLSRESGDKSDDSETTAEKRKKQQAEQEEKAVKKTSAEDDEFVWVAIEEQTGQTRNEMFGGRSGNYEPVDINVMLDEEERAAQEKK</sequence>
<gene>
    <name evidence="2" type="ORF">PCOS0759_LOCUS3992</name>
</gene>
<reference evidence="2" key="1">
    <citation type="submission" date="2021-01" db="EMBL/GenBank/DDBJ databases">
        <authorList>
            <person name="Corre E."/>
            <person name="Pelletier E."/>
            <person name="Niang G."/>
            <person name="Scheremetjew M."/>
            <person name="Finn R."/>
            <person name="Kale V."/>
            <person name="Holt S."/>
            <person name="Cochrane G."/>
            <person name="Meng A."/>
            <person name="Brown T."/>
            <person name="Cohen L."/>
        </authorList>
    </citation>
    <scope>NUCLEOTIDE SEQUENCE</scope>
    <source>
        <strain evidence="2">WS</strain>
    </source>
</reference>
<name>A0A7S1PGM8_9EUKA</name>
<feature type="region of interest" description="Disordered" evidence="1">
    <location>
        <begin position="377"/>
        <end position="412"/>
    </location>
</feature>
<feature type="compositionally biased region" description="Basic and acidic residues" evidence="1">
    <location>
        <begin position="381"/>
        <end position="412"/>
    </location>
</feature>
<organism evidence="2">
    <name type="scientific">Percolomonas cosmopolitus</name>
    <dbReference type="NCBI Taxonomy" id="63605"/>
    <lineage>
        <taxon>Eukaryota</taxon>
        <taxon>Discoba</taxon>
        <taxon>Heterolobosea</taxon>
        <taxon>Tetramitia</taxon>
        <taxon>Eutetramitia</taxon>
        <taxon>Percolomonadidae</taxon>
        <taxon>Percolomonas</taxon>
    </lineage>
</organism>